<evidence type="ECO:0000313" key="6">
    <source>
        <dbReference type="EMBL" id="SEK89884.1"/>
    </source>
</evidence>
<dbReference type="STRING" id="426702.SAMN04488099_10834"/>
<feature type="transmembrane region" description="Helical" evidence="4">
    <location>
        <begin position="126"/>
        <end position="145"/>
    </location>
</feature>
<dbReference type="RefSeq" id="WP_091480994.1">
    <property type="nucleotide sequence ID" value="NZ_BJYC01000009.1"/>
</dbReference>
<evidence type="ECO:0000256" key="1">
    <source>
        <dbReference type="ARBA" id="ARBA00023224"/>
    </source>
</evidence>
<dbReference type="Proteomes" id="UP000199081">
    <property type="component" value="Unassembled WGS sequence"/>
</dbReference>
<accession>A0A1H7KTL0</accession>
<keyword evidence="1 2" id="KW-0807">Transducer</keyword>
<feature type="transmembrane region" description="Helical" evidence="4">
    <location>
        <begin position="50"/>
        <end position="74"/>
    </location>
</feature>
<feature type="transmembrane region" description="Helical" evidence="4">
    <location>
        <begin position="81"/>
        <end position="99"/>
    </location>
</feature>
<protein>
    <submittedName>
        <fullName evidence="6">Methyl-accepting chemotaxis protein</fullName>
    </submittedName>
</protein>
<dbReference type="PROSITE" id="PS50111">
    <property type="entry name" value="CHEMOTAXIS_TRANSDUC_2"/>
    <property type="match status" value="1"/>
</dbReference>
<feature type="transmembrane region" description="Helical" evidence="4">
    <location>
        <begin position="157"/>
        <end position="178"/>
    </location>
</feature>
<name>A0A1H7KTL0_9LACT</name>
<evidence type="ECO:0000256" key="4">
    <source>
        <dbReference type="SAM" id="Phobius"/>
    </source>
</evidence>
<feature type="domain" description="Methyl-accepting transducer" evidence="5">
    <location>
        <begin position="225"/>
        <end position="464"/>
    </location>
</feature>
<dbReference type="SMART" id="SM00283">
    <property type="entry name" value="MA"/>
    <property type="match status" value="1"/>
</dbReference>
<reference evidence="7" key="1">
    <citation type="submission" date="2016-10" db="EMBL/GenBank/DDBJ databases">
        <authorList>
            <person name="Varghese N."/>
            <person name="Submissions S."/>
        </authorList>
    </citation>
    <scope>NUCLEOTIDE SEQUENCE [LARGE SCALE GENOMIC DNA]</scope>
    <source>
        <strain evidence="7">DSM 19183</strain>
    </source>
</reference>
<keyword evidence="7" id="KW-1185">Reference proteome</keyword>
<keyword evidence="4" id="KW-0472">Membrane</keyword>
<keyword evidence="4" id="KW-1133">Transmembrane helix</keyword>
<dbReference type="AlphaFoldDB" id="A0A1H7KTL0"/>
<dbReference type="PANTHER" id="PTHR32089">
    <property type="entry name" value="METHYL-ACCEPTING CHEMOTAXIS PROTEIN MCPB"/>
    <property type="match status" value="1"/>
</dbReference>
<evidence type="ECO:0000313" key="7">
    <source>
        <dbReference type="Proteomes" id="UP000199081"/>
    </source>
</evidence>
<feature type="compositionally biased region" description="Basic and acidic residues" evidence="3">
    <location>
        <begin position="513"/>
        <end position="524"/>
    </location>
</feature>
<evidence type="ECO:0000259" key="5">
    <source>
        <dbReference type="PROSITE" id="PS50111"/>
    </source>
</evidence>
<dbReference type="GO" id="GO:0007165">
    <property type="term" value="P:signal transduction"/>
    <property type="evidence" value="ECO:0007669"/>
    <property type="project" value="UniProtKB-KW"/>
</dbReference>
<evidence type="ECO:0000256" key="3">
    <source>
        <dbReference type="SAM" id="MobiDB-lite"/>
    </source>
</evidence>
<feature type="compositionally biased region" description="Basic residues" evidence="3">
    <location>
        <begin position="532"/>
        <end position="541"/>
    </location>
</feature>
<dbReference type="EMBL" id="FNZU01000008">
    <property type="protein sequence ID" value="SEK89884.1"/>
    <property type="molecule type" value="Genomic_DNA"/>
</dbReference>
<feature type="region of interest" description="Disordered" evidence="3">
    <location>
        <begin position="513"/>
        <end position="541"/>
    </location>
</feature>
<dbReference type="SUPFAM" id="SSF58104">
    <property type="entry name" value="Methyl-accepting chemotaxis protein (MCP) signaling domain"/>
    <property type="match status" value="1"/>
</dbReference>
<keyword evidence="4" id="KW-0812">Transmembrane</keyword>
<dbReference type="PANTHER" id="PTHR32089:SF112">
    <property type="entry name" value="LYSOZYME-LIKE PROTEIN-RELATED"/>
    <property type="match status" value="1"/>
</dbReference>
<dbReference type="GO" id="GO:0016020">
    <property type="term" value="C:membrane"/>
    <property type="evidence" value="ECO:0007669"/>
    <property type="project" value="InterPro"/>
</dbReference>
<gene>
    <name evidence="6" type="ORF">SAMN04488099_10834</name>
</gene>
<dbReference type="OrthoDB" id="2166737at2"/>
<dbReference type="InterPro" id="IPR004089">
    <property type="entry name" value="MCPsignal_dom"/>
</dbReference>
<dbReference type="Gene3D" id="1.10.287.950">
    <property type="entry name" value="Methyl-accepting chemotaxis protein"/>
    <property type="match status" value="1"/>
</dbReference>
<sequence length="541" mass="59458">MNKNKLMVGLASITFGLNVMVHIFHRQSLIDTHFHGSSSREAIVMEVPAYYGIVNGLFFALPLLLLVVSIYLFYVKPSARTIPLTVTLTLTFSVISMIMGGFGAVEYHFGIFMVVATMAYYNSIPLVFLMTGIFAFQHLFGYFFFPATFFVYGPGNYSFVMVLIHAVFLLLTAGAVIWQIASYKQQVKTLEAINKGSEETIQSIISQLTDTSTQVDRTARQLSANANDTQISSEEVKTSLLSIRSGSEKQVNQAISSQGILDSFSSSIKEIEANSINIVSSSKVMTKESTEGFGLVEQTTEEMHRLAEAYEQVNSIVSSLDSRSSEISSIITVISEISEKTNLLALNAAIEAAQAGAAGKGFAVVAEEVRKLSTQTDEAVSKVSEIVSTIQSDSTLARESVSTGQVKMADSLDSVSKTELKFKYILEAVQTLDSDINRTASTSNVISENSRQILQALDLMQEIAEETALITESTDKQSDRQLQLIKNTTELARSLADEVEKLNPLIESLQLSKKDQIEKDKSNDEPNQYSFFKRKPAAHSL</sequence>
<proteinExistence type="predicted"/>
<organism evidence="6 7">
    <name type="scientific">Alkalibacterium pelagium</name>
    <dbReference type="NCBI Taxonomy" id="426702"/>
    <lineage>
        <taxon>Bacteria</taxon>
        <taxon>Bacillati</taxon>
        <taxon>Bacillota</taxon>
        <taxon>Bacilli</taxon>
        <taxon>Lactobacillales</taxon>
        <taxon>Carnobacteriaceae</taxon>
        <taxon>Alkalibacterium</taxon>
    </lineage>
</organism>
<evidence type="ECO:0000256" key="2">
    <source>
        <dbReference type="PROSITE-ProRule" id="PRU00284"/>
    </source>
</evidence>
<dbReference type="Pfam" id="PF00015">
    <property type="entry name" value="MCPsignal"/>
    <property type="match status" value="1"/>
</dbReference>